<dbReference type="Pfam" id="PF07790">
    <property type="entry name" value="Pilin_N"/>
    <property type="match status" value="1"/>
</dbReference>
<dbReference type="RefSeq" id="WP_149761659.1">
    <property type="nucleotide sequence ID" value="NZ_FPAO01000003.1"/>
</dbReference>
<reference evidence="3 4" key="1">
    <citation type="submission" date="2016-10" db="EMBL/GenBank/DDBJ databases">
        <authorList>
            <person name="Varghese N."/>
            <person name="Submissions S."/>
        </authorList>
    </citation>
    <scope>NUCLEOTIDE SEQUENCE [LARGE SCALE GENOMIC DNA]</scope>
    <source>
        <strain evidence="3 4">DSM 11855</strain>
    </source>
</reference>
<organism evidence="3 4">
    <name type="scientific">Methanosarcina thermophila</name>
    <dbReference type="NCBI Taxonomy" id="2210"/>
    <lineage>
        <taxon>Archaea</taxon>
        <taxon>Methanobacteriati</taxon>
        <taxon>Methanobacteriota</taxon>
        <taxon>Stenosarchaea group</taxon>
        <taxon>Methanomicrobia</taxon>
        <taxon>Methanosarcinales</taxon>
        <taxon>Methanosarcinaceae</taxon>
        <taxon>Methanosarcina</taxon>
    </lineage>
</organism>
<dbReference type="PANTHER" id="PTHR38138:SF1">
    <property type="entry name" value="ARCHAEAL TYPE IV PILIN N-TERMINAL DOMAIN-CONTAINING PROTEIN"/>
    <property type="match status" value="1"/>
</dbReference>
<sequence>MNLEGDLIVEGKKCRAIGKNCQAVSEVYGQLLMIGIIVLSFSTIALTVFSDGGAVDPPHTPRTDLLEEIDTGNNKLYITHCGGEAIDLDEIKIIVVADGQQYEFSKSDFEDPEGNEPDDIFTLGDCIVINDENIKRGVYIDMLLVHTPSQQVLQRTALQRVPGKIPDWITPYPYGSVYDSTSGWSSMELVSEIDGHSISTAVTDSGWTSQTYSFGVDADEMGIPNFSKIQLKIIYETGDSSFEDLKLEVSSFEDLKLEISTDGYNWQQIASKKEGNLKEHHNFEVCEAENKIYTLYDPTKNIAYIKNTDELEKLMVRFSVRGNAAAESGKEFSVDYVGIHIE</sequence>
<feature type="transmembrane region" description="Helical" evidence="1">
    <location>
        <begin position="27"/>
        <end position="49"/>
    </location>
</feature>
<keyword evidence="1" id="KW-0812">Transmembrane</keyword>
<keyword evidence="1" id="KW-1133">Transmembrane helix</keyword>
<protein>
    <recommendedName>
        <fullName evidence="2">Archaeal Type IV pilin N-terminal domain-containing protein</fullName>
    </recommendedName>
</protein>
<keyword evidence="1" id="KW-0472">Membrane</keyword>
<name>A0A1I6YNH8_METTE</name>
<evidence type="ECO:0000313" key="4">
    <source>
        <dbReference type="Proteomes" id="UP000323733"/>
    </source>
</evidence>
<dbReference type="AlphaFoldDB" id="A0A1I6YNH8"/>
<feature type="domain" description="Archaeal Type IV pilin N-terminal" evidence="2">
    <location>
        <begin position="22"/>
        <end position="97"/>
    </location>
</feature>
<evidence type="ECO:0000259" key="2">
    <source>
        <dbReference type="Pfam" id="PF07790"/>
    </source>
</evidence>
<dbReference type="Proteomes" id="UP000323733">
    <property type="component" value="Unassembled WGS sequence"/>
</dbReference>
<proteinExistence type="predicted"/>
<dbReference type="EMBL" id="FPAO01000003">
    <property type="protein sequence ID" value="SFT52036.1"/>
    <property type="molecule type" value="Genomic_DNA"/>
</dbReference>
<evidence type="ECO:0000256" key="1">
    <source>
        <dbReference type="SAM" id="Phobius"/>
    </source>
</evidence>
<dbReference type="PANTHER" id="PTHR38138">
    <property type="entry name" value="VNG6441H"/>
    <property type="match status" value="1"/>
</dbReference>
<dbReference type="InterPro" id="IPR012859">
    <property type="entry name" value="Pilin_N_archaeal"/>
</dbReference>
<accession>A0A1I6YNH8</accession>
<gene>
    <name evidence="3" type="ORF">SAMN02910340_01023</name>
</gene>
<keyword evidence="4" id="KW-1185">Reference proteome</keyword>
<evidence type="ECO:0000313" key="3">
    <source>
        <dbReference type="EMBL" id="SFT52036.1"/>
    </source>
</evidence>